<dbReference type="AlphaFoldDB" id="A0A917CKD7"/>
<reference evidence="8" key="2">
    <citation type="submission" date="2020-09" db="EMBL/GenBank/DDBJ databases">
        <authorList>
            <person name="Sun Q."/>
            <person name="Sedlacek I."/>
        </authorList>
    </citation>
    <scope>NUCLEOTIDE SEQUENCE</scope>
    <source>
        <strain evidence="8">CCM 7905</strain>
    </source>
</reference>
<evidence type="ECO:0000256" key="4">
    <source>
        <dbReference type="ARBA" id="ARBA00022692"/>
    </source>
</evidence>
<dbReference type="PANTHER" id="PTHR30250">
    <property type="entry name" value="PST FAMILY PREDICTED COLANIC ACID TRANSPORTER"/>
    <property type="match status" value="1"/>
</dbReference>
<comment type="subcellular location">
    <subcellularLocation>
        <location evidence="1">Cell membrane</location>
        <topology evidence="1">Multi-pass membrane protein</topology>
    </subcellularLocation>
</comment>
<organism evidence="8 9">
    <name type="scientific">Rhodococcoides trifolii</name>
    <dbReference type="NCBI Taxonomy" id="908250"/>
    <lineage>
        <taxon>Bacteria</taxon>
        <taxon>Bacillati</taxon>
        <taxon>Actinomycetota</taxon>
        <taxon>Actinomycetes</taxon>
        <taxon>Mycobacteriales</taxon>
        <taxon>Nocardiaceae</taxon>
        <taxon>Rhodococcoides</taxon>
    </lineage>
</organism>
<dbReference type="EMBL" id="BMCU01000001">
    <property type="protein sequence ID" value="GGF90397.1"/>
    <property type="molecule type" value="Genomic_DNA"/>
</dbReference>
<feature type="transmembrane region" description="Helical" evidence="7">
    <location>
        <begin position="185"/>
        <end position="203"/>
    </location>
</feature>
<comment type="caution">
    <text evidence="8">The sequence shown here is derived from an EMBL/GenBank/DDBJ whole genome shotgun (WGS) entry which is preliminary data.</text>
</comment>
<feature type="transmembrane region" description="Helical" evidence="7">
    <location>
        <begin position="362"/>
        <end position="380"/>
    </location>
</feature>
<dbReference type="RefSeq" id="WP_188542708.1">
    <property type="nucleotide sequence ID" value="NZ_BMCU01000001.1"/>
</dbReference>
<dbReference type="GO" id="GO:0005886">
    <property type="term" value="C:plasma membrane"/>
    <property type="evidence" value="ECO:0007669"/>
    <property type="project" value="UniProtKB-SubCell"/>
</dbReference>
<keyword evidence="3" id="KW-1003">Cell membrane</keyword>
<evidence type="ECO:0000256" key="7">
    <source>
        <dbReference type="SAM" id="Phobius"/>
    </source>
</evidence>
<feature type="transmembrane region" description="Helical" evidence="7">
    <location>
        <begin position="21"/>
        <end position="43"/>
    </location>
</feature>
<gene>
    <name evidence="8" type="ORF">GCM10007304_00350</name>
</gene>
<keyword evidence="5 7" id="KW-1133">Transmembrane helix</keyword>
<name>A0A917CKD7_9NOCA</name>
<feature type="transmembrane region" description="Helical" evidence="7">
    <location>
        <begin position="49"/>
        <end position="75"/>
    </location>
</feature>
<proteinExistence type="inferred from homology"/>
<comment type="similarity">
    <text evidence="2">Belongs to the polysaccharide synthase family.</text>
</comment>
<feature type="transmembrane region" description="Helical" evidence="7">
    <location>
        <begin position="419"/>
        <end position="441"/>
    </location>
</feature>
<feature type="transmembrane region" description="Helical" evidence="7">
    <location>
        <begin position="215"/>
        <end position="234"/>
    </location>
</feature>
<keyword evidence="9" id="KW-1185">Reference proteome</keyword>
<evidence type="ECO:0000313" key="8">
    <source>
        <dbReference type="EMBL" id="GGF90397.1"/>
    </source>
</evidence>
<sequence>MKTAPPRTDDLGTRAGRALGWSLANTALARLGTVGIGIALARLLGPTAFGTFAVATVALLAVLSFNELGISLAIVRWPGDPHTIAPTVATLSVATSSILFVGTWFTAPVFATAMGEPSATPVVRLMCVCIVLNGLVAAPAALMQREFMQKQRMIIDQLGVWVGAGVSIALAVMGTGAMSLAVGRIAASVLSAVLFVHFAPNHLRFGFEPALLRPLLRFGLPLAGASAVVFVASYADQIVAGSALGATELGFYVLAFNLASWPIALFSGPLRSVAPAMLARLQDRPAEMTDVFLGLAGVLAAVSLPVCAVVAAAARPIVAFVYGDEWARSADVLTWLAAAAGARILFELVYDYLVVTRRSSTILVVQVAWTVALVPALVIASHYGGLAGIALAQFVVALLVALPLYLLALRSVGSSTSRLARRLLVPAGASCFLALGVAATTSQIGNSFVACAVAGSLCAATVAALGFSDRAAIARLRSARIGDAS</sequence>
<feature type="transmembrane region" description="Helical" evidence="7">
    <location>
        <begin position="386"/>
        <end position="407"/>
    </location>
</feature>
<dbReference type="Proteomes" id="UP000654257">
    <property type="component" value="Unassembled WGS sequence"/>
</dbReference>
<evidence type="ECO:0000256" key="3">
    <source>
        <dbReference type="ARBA" id="ARBA00022475"/>
    </source>
</evidence>
<evidence type="ECO:0000256" key="5">
    <source>
        <dbReference type="ARBA" id="ARBA00022989"/>
    </source>
</evidence>
<feature type="transmembrane region" description="Helical" evidence="7">
    <location>
        <begin position="332"/>
        <end position="350"/>
    </location>
</feature>
<evidence type="ECO:0000313" key="9">
    <source>
        <dbReference type="Proteomes" id="UP000654257"/>
    </source>
</evidence>
<reference evidence="8" key="1">
    <citation type="journal article" date="2014" name="Int. J. Syst. Evol. Microbiol.">
        <title>Complete genome sequence of Corynebacterium casei LMG S-19264T (=DSM 44701T), isolated from a smear-ripened cheese.</title>
        <authorList>
            <consortium name="US DOE Joint Genome Institute (JGI-PGF)"/>
            <person name="Walter F."/>
            <person name="Albersmeier A."/>
            <person name="Kalinowski J."/>
            <person name="Ruckert C."/>
        </authorList>
    </citation>
    <scope>NUCLEOTIDE SEQUENCE</scope>
    <source>
        <strain evidence="8">CCM 7905</strain>
    </source>
</reference>
<feature type="transmembrane region" description="Helical" evidence="7">
    <location>
        <begin position="447"/>
        <end position="467"/>
    </location>
</feature>
<accession>A0A917CKD7</accession>
<protein>
    <submittedName>
        <fullName evidence="8">Lipopolysaccharide biosynthesis protein</fullName>
    </submittedName>
</protein>
<feature type="transmembrane region" description="Helical" evidence="7">
    <location>
        <begin position="291"/>
        <end position="312"/>
    </location>
</feature>
<dbReference type="Pfam" id="PF13440">
    <property type="entry name" value="Polysacc_synt_3"/>
    <property type="match status" value="1"/>
</dbReference>
<dbReference type="PANTHER" id="PTHR30250:SF10">
    <property type="entry name" value="LIPOPOLYSACCHARIDE BIOSYNTHESIS PROTEIN WZXC"/>
    <property type="match status" value="1"/>
</dbReference>
<feature type="transmembrane region" description="Helical" evidence="7">
    <location>
        <begin position="249"/>
        <end position="270"/>
    </location>
</feature>
<dbReference type="InterPro" id="IPR050833">
    <property type="entry name" value="Poly_Biosynth_Transport"/>
</dbReference>
<feature type="transmembrane region" description="Helical" evidence="7">
    <location>
        <begin position="154"/>
        <end position="173"/>
    </location>
</feature>
<evidence type="ECO:0000256" key="1">
    <source>
        <dbReference type="ARBA" id="ARBA00004651"/>
    </source>
</evidence>
<keyword evidence="6 7" id="KW-0472">Membrane</keyword>
<feature type="transmembrane region" description="Helical" evidence="7">
    <location>
        <begin position="87"/>
        <end position="110"/>
    </location>
</feature>
<evidence type="ECO:0000256" key="2">
    <source>
        <dbReference type="ARBA" id="ARBA00007430"/>
    </source>
</evidence>
<keyword evidence="4 7" id="KW-0812">Transmembrane</keyword>
<feature type="transmembrane region" description="Helical" evidence="7">
    <location>
        <begin position="122"/>
        <end position="142"/>
    </location>
</feature>
<evidence type="ECO:0000256" key="6">
    <source>
        <dbReference type="ARBA" id="ARBA00023136"/>
    </source>
</evidence>